<proteinExistence type="predicted"/>
<sequence length="106" mass="12325">MAKHGNSFYLELPRKIFTDDYKGLSTNAKWLYAVLKELEHRLTGRGKDSSFFQSDKDLSEVSGIKRTALKEAKKELRESGLIETWQGHFEADGKLSRKHITYYRIN</sequence>
<reference evidence="1" key="1">
    <citation type="journal article" date="2022" name="Int. J. Syst. Evol. Microbiol.">
        <title>Genome-based, phenotypic and chemotaxonomic classification of Faecalibacterium strains: proposal of three novel species Faecalibacterium duncaniae sp. nov., Faecalibacterium hattorii sp. nov. and Faecalibacterium gallinarum sp. nov. .</title>
        <authorList>
            <person name="Sakamoto M."/>
            <person name="Sakurai N."/>
            <person name="Tanno H."/>
            <person name="Iino T."/>
            <person name="Ohkuma M."/>
            <person name="Endo A."/>
        </authorList>
    </citation>
    <scope>NUCLEOTIDE SEQUENCE</scope>
    <source>
        <strain evidence="1">JCM 17207</strain>
    </source>
</reference>
<protein>
    <recommendedName>
        <fullName evidence="3">Replication initiator A N-terminal domain-containing protein</fullName>
    </recommendedName>
</protein>
<accession>A0AA37N0X5</accession>
<evidence type="ECO:0000313" key="2">
    <source>
        <dbReference type="Proteomes" id="UP001055185"/>
    </source>
</evidence>
<dbReference type="Proteomes" id="UP001055185">
    <property type="component" value="Unassembled WGS sequence"/>
</dbReference>
<keyword evidence="2" id="KW-1185">Reference proteome</keyword>
<evidence type="ECO:0000313" key="1">
    <source>
        <dbReference type="EMBL" id="GJN64903.1"/>
    </source>
</evidence>
<dbReference type="EMBL" id="BQKV01000053">
    <property type="protein sequence ID" value="GJN64903.1"/>
    <property type="molecule type" value="Genomic_DNA"/>
</dbReference>
<organism evidence="1 2">
    <name type="scientific">Faecalibacterium gallinarum</name>
    <dbReference type="NCBI Taxonomy" id="2903556"/>
    <lineage>
        <taxon>Bacteria</taxon>
        <taxon>Bacillati</taxon>
        <taxon>Bacillota</taxon>
        <taxon>Clostridia</taxon>
        <taxon>Eubacteriales</taxon>
        <taxon>Oscillospiraceae</taxon>
        <taxon>Faecalibacterium</taxon>
    </lineage>
</organism>
<dbReference type="RefSeq" id="WP_238317087.1">
    <property type="nucleotide sequence ID" value="NZ_BQKV01000053.1"/>
</dbReference>
<name>A0AA37N0X5_9FIRM</name>
<dbReference type="AlphaFoldDB" id="A0AA37N0X5"/>
<evidence type="ECO:0008006" key="3">
    <source>
        <dbReference type="Google" id="ProtNLM"/>
    </source>
</evidence>
<gene>
    <name evidence="1" type="ORF">JCM17207_15280</name>
</gene>
<comment type="caution">
    <text evidence="1">The sequence shown here is derived from an EMBL/GenBank/DDBJ whole genome shotgun (WGS) entry which is preliminary data.</text>
</comment>